<evidence type="ECO:0000259" key="6">
    <source>
        <dbReference type="Pfam" id="PF02782"/>
    </source>
</evidence>
<evidence type="ECO:0000256" key="4">
    <source>
        <dbReference type="SAM" id="MobiDB-lite"/>
    </source>
</evidence>
<feature type="domain" description="Carbohydrate kinase FGGY N-terminal" evidence="5">
    <location>
        <begin position="30"/>
        <end position="277"/>
    </location>
</feature>
<dbReference type="InterPro" id="IPR000577">
    <property type="entry name" value="Carb_kinase_FGGY"/>
</dbReference>
<dbReference type="Gene3D" id="3.30.420.40">
    <property type="match status" value="2"/>
</dbReference>
<keyword evidence="8" id="KW-1185">Reference proteome</keyword>
<accession>A0A8I0HLY6</accession>
<dbReference type="PANTHER" id="PTHR43095:SF2">
    <property type="entry name" value="GLUCONOKINASE"/>
    <property type="match status" value="1"/>
</dbReference>
<dbReference type="Proteomes" id="UP000650224">
    <property type="component" value="Unassembled WGS sequence"/>
</dbReference>
<dbReference type="InterPro" id="IPR043129">
    <property type="entry name" value="ATPase_NBD"/>
</dbReference>
<keyword evidence="3 7" id="KW-0418">Kinase</keyword>
<name>A0A8I0HLY6_9CORY</name>
<feature type="region of interest" description="Disordered" evidence="4">
    <location>
        <begin position="1"/>
        <end position="20"/>
    </location>
</feature>
<evidence type="ECO:0000259" key="5">
    <source>
        <dbReference type="Pfam" id="PF00370"/>
    </source>
</evidence>
<comment type="similarity">
    <text evidence="1">Belongs to the FGGY kinase family.</text>
</comment>
<comment type="caution">
    <text evidence="7">The sequence shown here is derived from an EMBL/GenBank/DDBJ whole genome shotgun (WGS) entry which is preliminary data.</text>
</comment>
<sequence length="513" mass="54966">MGSNPADPTKPAKPAIPTMSIPLSEATGPYVVGLDIGSTASRGGLYDSSGRPIKGSKQRVSHVFTTGEEGASTIDADQVVDEVREVIDNLLAFAAAKDLTEQIGGVILDSFASSLILVDEHDNAVTPCITYADSRCAPFVDRLRRQIDEADYHQRTGVRLHTSYHPARLLWLKEDHPQLFARARSVMTIGEYVYLKLACIRGISTSVAAWSGILDAHTGQLDLPILEHIGVTPDLLSPVCDPDQPATPVRLSSEEHAALAHVPWFHAIADGWSSNVGPGALDASTVAVAAATSGAMRVILPQVPEHIPSGLWCYRLSRGQCIVGGALNDVGRAVGWLERTVAPVENLPRVLAGPPLEATPSVLPFFSGERSTGWASDATAVFTNVTDQTGPEQMWRGVFEALALSYQRVWAEMTGAGAAPERVIASGRVTTDHPTWLQLLCDALDTPVIPLEMKRATLRGTTLIALEIIDPGGTRATPPLGEPLEPRYAEHYVAARRTFDELYATLIGADSTS</sequence>
<dbReference type="EMBL" id="JACSPR010000003">
    <property type="protein sequence ID" value="MBD8029667.1"/>
    <property type="molecule type" value="Genomic_DNA"/>
</dbReference>
<evidence type="ECO:0000256" key="1">
    <source>
        <dbReference type="ARBA" id="ARBA00009156"/>
    </source>
</evidence>
<organism evidence="7 8">
    <name type="scientific">Corynebacterium gallinarum</name>
    <dbReference type="NCBI Taxonomy" id="2762214"/>
    <lineage>
        <taxon>Bacteria</taxon>
        <taxon>Bacillati</taxon>
        <taxon>Actinomycetota</taxon>
        <taxon>Actinomycetes</taxon>
        <taxon>Mycobacteriales</taxon>
        <taxon>Corynebacteriaceae</taxon>
        <taxon>Corynebacterium</taxon>
    </lineage>
</organism>
<evidence type="ECO:0000256" key="3">
    <source>
        <dbReference type="ARBA" id="ARBA00022777"/>
    </source>
</evidence>
<dbReference type="GO" id="GO:0016301">
    <property type="term" value="F:kinase activity"/>
    <property type="evidence" value="ECO:0007669"/>
    <property type="project" value="UniProtKB-KW"/>
</dbReference>
<evidence type="ECO:0000256" key="2">
    <source>
        <dbReference type="ARBA" id="ARBA00022679"/>
    </source>
</evidence>
<dbReference type="SUPFAM" id="SSF53067">
    <property type="entry name" value="Actin-like ATPase domain"/>
    <property type="match status" value="2"/>
</dbReference>
<dbReference type="RefSeq" id="WP_191732904.1">
    <property type="nucleotide sequence ID" value="NZ_JACSPR010000003.1"/>
</dbReference>
<dbReference type="Pfam" id="PF00370">
    <property type="entry name" value="FGGY_N"/>
    <property type="match status" value="1"/>
</dbReference>
<dbReference type="InterPro" id="IPR018485">
    <property type="entry name" value="FGGY_C"/>
</dbReference>
<protein>
    <submittedName>
        <fullName evidence="7">Gluconokinase</fullName>
    </submittedName>
</protein>
<feature type="domain" description="Carbohydrate kinase FGGY C-terminal" evidence="6">
    <location>
        <begin position="318"/>
        <end position="465"/>
    </location>
</feature>
<dbReference type="PANTHER" id="PTHR43095">
    <property type="entry name" value="SUGAR KINASE"/>
    <property type="match status" value="1"/>
</dbReference>
<keyword evidence="2" id="KW-0808">Transferase</keyword>
<dbReference type="PIRSF" id="PIRSF000538">
    <property type="entry name" value="GlpK"/>
    <property type="match status" value="1"/>
</dbReference>
<dbReference type="AlphaFoldDB" id="A0A8I0HLY6"/>
<dbReference type="GO" id="GO:0005975">
    <property type="term" value="P:carbohydrate metabolic process"/>
    <property type="evidence" value="ECO:0007669"/>
    <property type="project" value="InterPro"/>
</dbReference>
<evidence type="ECO:0000313" key="7">
    <source>
        <dbReference type="EMBL" id="MBD8029667.1"/>
    </source>
</evidence>
<gene>
    <name evidence="7" type="ORF">H9627_04880</name>
</gene>
<proteinExistence type="inferred from homology"/>
<dbReference type="InterPro" id="IPR018484">
    <property type="entry name" value="FGGY_N"/>
</dbReference>
<dbReference type="Pfam" id="PF02782">
    <property type="entry name" value="FGGY_C"/>
    <property type="match status" value="1"/>
</dbReference>
<reference evidence="7 8" key="1">
    <citation type="submission" date="2020-08" db="EMBL/GenBank/DDBJ databases">
        <title>A Genomic Blueprint of the Chicken Gut Microbiome.</title>
        <authorList>
            <person name="Gilroy R."/>
            <person name="Ravi A."/>
            <person name="Getino M."/>
            <person name="Pursley I."/>
            <person name="Horton D.L."/>
            <person name="Alikhan N.-F."/>
            <person name="Baker D."/>
            <person name="Gharbi K."/>
            <person name="Hall N."/>
            <person name="Watson M."/>
            <person name="Adriaenssens E.M."/>
            <person name="Foster-Nyarko E."/>
            <person name="Jarju S."/>
            <person name="Secka A."/>
            <person name="Antonio M."/>
            <person name="Oren A."/>
            <person name="Chaudhuri R."/>
            <person name="La Ragione R.M."/>
            <person name="Hildebrand F."/>
            <person name="Pallen M.J."/>
        </authorList>
    </citation>
    <scope>NUCLEOTIDE SEQUENCE [LARGE SCALE GENOMIC DNA]</scope>
    <source>
        <strain evidence="7 8">Sa1YVA5</strain>
    </source>
</reference>
<evidence type="ECO:0000313" key="8">
    <source>
        <dbReference type="Proteomes" id="UP000650224"/>
    </source>
</evidence>
<dbReference type="InterPro" id="IPR050406">
    <property type="entry name" value="FGGY_Carb_Kinase"/>
</dbReference>